<dbReference type="SUPFAM" id="SSF48452">
    <property type="entry name" value="TPR-like"/>
    <property type="match status" value="1"/>
</dbReference>
<dbReference type="Gene3D" id="1.25.40.10">
    <property type="entry name" value="Tetratricopeptide repeat domain"/>
    <property type="match status" value="1"/>
</dbReference>
<keyword evidence="4" id="KW-0802">TPR repeat</keyword>
<evidence type="ECO:0000313" key="6">
    <source>
        <dbReference type="Proteomes" id="UP001159405"/>
    </source>
</evidence>
<dbReference type="PANTHER" id="PTHR45954">
    <property type="entry name" value="LD33695P"/>
    <property type="match status" value="1"/>
</dbReference>
<dbReference type="InterPro" id="IPR052386">
    <property type="entry name" value="GPSM"/>
</dbReference>
<comment type="subcellular location">
    <subcellularLocation>
        <location evidence="1">Cytoplasm</location>
    </subcellularLocation>
</comment>
<dbReference type="InterPro" id="IPR011990">
    <property type="entry name" value="TPR-like_helical_dom_sf"/>
</dbReference>
<reference evidence="5 6" key="1">
    <citation type="submission" date="2022-05" db="EMBL/GenBank/DDBJ databases">
        <authorList>
            <consortium name="Genoscope - CEA"/>
            <person name="William W."/>
        </authorList>
    </citation>
    <scope>NUCLEOTIDE SEQUENCE [LARGE SCALE GENOMIC DNA]</scope>
</reference>
<evidence type="ECO:0000256" key="2">
    <source>
        <dbReference type="ARBA" id="ARBA00022490"/>
    </source>
</evidence>
<comment type="caution">
    <text evidence="5">The sequence shown here is derived from an EMBL/GenBank/DDBJ whole genome shotgun (WGS) entry which is preliminary data.</text>
</comment>
<dbReference type="PANTHER" id="PTHR45954:SF1">
    <property type="entry name" value="LD33695P"/>
    <property type="match status" value="1"/>
</dbReference>
<dbReference type="SMART" id="SM00028">
    <property type="entry name" value="TPR"/>
    <property type="match status" value="2"/>
</dbReference>
<dbReference type="Proteomes" id="UP001159405">
    <property type="component" value="Unassembled WGS sequence"/>
</dbReference>
<evidence type="ECO:0000313" key="5">
    <source>
        <dbReference type="EMBL" id="CAH3184394.1"/>
    </source>
</evidence>
<dbReference type="Pfam" id="PF13424">
    <property type="entry name" value="TPR_12"/>
    <property type="match status" value="1"/>
</dbReference>
<gene>
    <name evidence="5" type="ORF">PLOB_00030222</name>
</gene>
<keyword evidence="6" id="KW-1185">Reference proteome</keyword>
<evidence type="ECO:0000256" key="4">
    <source>
        <dbReference type="PROSITE-ProRule" id="PRU00339"/>
    </source>
</evidence>
<protein>
    <submittedName>
        <fullName evidence="5">Uncharacterized protein</fullName>
    </submittedName>
</protein>
<proteinExistence type="predicted"/>
<keyword evidence="3" id="KW-0677">Repeat</keyword>
<feature type="non-terminal residue" evidence="5">
    <location>
        <position position="1"/>
    </location>
</feature>
<dbReference type="InterPro" id="IPR019734">
    <property type="entry name" value="TPR_rpt"/>
</dbReference>
<evidence type="ECO:0000256" key="1">
    <source>
        <dbReference type="ARBA" id="ARBA00004496"/>
    </source>
</evidence>
<name>A0ABN8S0M1_9CNID</name>
<accession>A0ABN8S0M1</accession>
<keyword evidence="2" id="KW-0963">Cytoplasm</keyword>
<organism evidence="5 6">
    <name type="scientific">Porites lobata</name>
    <dbReference type="NCBI Taxonomy" id="104759"/>
    <lineage>
        <taxon>Eukaryota</taxon>
        <taxon>Metazoa</taxon>
        <taxon>Cnidaria</taxon>
        <taxon>Anthozoa</taxon>
        <taxon>Hexacorallia</taxon>
        <taxon>Scleractinia</taxon>
        <taxon>Fungiina</taxon>
        <taxon>Poritidae</taxon>
        <taxon>Porites</taxon>
    </lineage>
</organism>
<dbReference type="PROSITE" id="PS50005">
    <property type="entry name" value="TPR"/>
    <property type="match status" value="1"/>
</dbReference>
<sequence length="204" mass="23488">IAKEVSDRAAEGRPYGNLGNIYFYLGDFQRAIEYHKQSLSIAKEVSDMTAEGRAYGNLGKAYHSFDDFQQAIESGVHTYETIRASLFSKDAWKISFRKLCIEAYTYSWQVLIMLQKTDEGLYAAEKGRAQTLLDALKTNYSFTSLLPRTDESEEDVTNICVLPVFLAIQNETIKMWFLRKESSPIFRQAKLKLKVRRKIPLLQF</sequence>
<feature type="repeat" description="TPR" evidence="4">
    <location>
        <begin position="12"/>
        <end position="45"/>
    </location>
</feature>
<evidence type="ECO:0000256" key="3">
    <source>
        <dbReference type="ARBA" id="ARBA00022737"/>
    </source>
</evidence>
<dbReference type="EMBL" id="CALNXK010000386">
    <property type="protein sequence ID" value="CAH3184394.1"/>
    <property type="molecule type" value="Genomic_DNA"/>
</dbReference>